<evidence type="ECO:0000313" key="3">
    <source>
        <dbReference type="Proteomes" id="UP000694383"/>
    </source>
</evidence>
<sequence length="253" mass="26998">MPGANAGHFTQTTMGFAGKLLRVPTGSHTLISVTLSDTNDVDHLVLSENGVHGHGLLQLLTGPVHFVRDGASVQLHLHQVRLLLFRGLVTDKIQMMNQAGRTDLCVGNDTDDLTVLLHGGKVFLQLLLAFFILPLLAVFGESLLLGLVPGILVEATLALITNVLCKDGLEGAEATRGADVASNSNHDHGRRLHDGNSLHNFLFVHLSRSVNFPNNVGHVHGLARIIFGEALAFTAVATASLPGQEAQRSVTRS</sequence>
<evidence type="ECO:0000256" key="1">
    <source>
        <dbReference type="SAM" id="Phobius"/>
    </source>
</evidence>
<dbReference type="Proteomes" id="UP000694383">
    <property type="component" value="Unplaced"/>
</dbReference>
<name>A0A8C7YIB1_9TELE</name>
<keyword evidence="1" id="KW-1133">Transmembrane helix</keyword>
<evidence type="ECO:0000313" key="2">
    <source>
        <dbReference type="Ensembl" id="ENSOSIP00000027708.1"/>
    </source>
</evidence>
<feature type="transmembrane region" description="Helical" evidence="1">
    <location>
        <begin position="122"/>
        <end position="140"/>
    </location>
</feature>
<keyword evidence="1" id="KW-0812">Transmembrane</keyword>
<dbReference type="Ensembl" id="ENSOSIT00000029203.1">
    <property type="protein sequence ID" value="ENSOSIP00000027708.1"/>
    <property type="gene ID" value="ENSOSIG00000014480.1"/>
</dbReference>
<reference evidence="2" key="1">
    <citation type="submission" date="2025-08" db="UniProtKB">
        <authorList>
            <consortium name="Ensembl"/>
        </authorList>
    </citation>
    <scope>IDENTIFICATION</scope>
</reference>
<keyword evidence="3" id="KW-1185">Reference proteome</keyword>
<reference evidence="2" key="2">
    <citation type="submission" date="2025-09" db="UniProtKB">
        <authorList>
            <consortium name="Ensembl"/>
        </authorList>
    </citation>
    <scope>IDENTIFICATION</scope>
</reference>
<keyword evidence="1" id="KW-0472">Membrane</keyword>
<accession>A0A8C7YIB1</accession>
<organism evidence="2 3">
    <name type="scientific">Oryzias sinensis</name>
    <name type="common">Chinese medaka</name>
    <dbReference type="NCBI Taxonomy" id="183150"/>
    <lineage>
        <taxon>Eukaryota</taxon>
        <taxon>Metazoa</taxon>
        <taxon>Chordata</taxon>
        <taxon>Craniata</taxon>
        <taxon>Vertebrata</taxon>
        <taxon>Euteleostomi</taxon>
        <taxon>Actinopterygii</taxon>
        <taxon>Neopterygii</taxon>
        <taxon>Teleostei</taxon>
        <taxon>Neoteleostei</taxon>
        <taxon>Acanthomorphata</taxon>
        <taxon>Ovalentaria</taxon>
        <taxon>Atherinomorphae</taxon>
        <taxon>Beloniformes</taxon>
        <taxon>Adrianichthyidae</taxon>
        <taxon>Oryziinae</taxon>
        <taxon>Oryzias</taxon>
    </lineage>
</organism>
<dbReference type="AlphaFoldDB" id="A0A8C7YIB1"/>
<dbReference type="GeneTree" id="ENSGT01070000253855"/>
<protein>
    <submittedName>
        <fullName evidence="2">Uncharacterized protein</fullName>
    </submittedName>
</protein>
<proteinExistence type="predicted"/>